<comment type="caution">
    <text evidence="18">The sequence shown here is derived from an EMBL/GenBank/DDBJ whole genome shotgun (WGS) entry which is preliminary data.</text>
</comment>
<dbReference type="InterPro" id="IPR024743">
    <property type="entry name" value="Dynein_HC_stalk"/>
</dbReference>
<dbReference type="Gene3D" id="1.20.920.60">
    <property type="match status" value="1"/>
</dbReference>
<dbReference type="GO" id="GO:0008569">
    <property type="term" value="F:minus-end-directed microtubule motor activity"/>
    <property type="evidence" value="ECO:0007669"/>
    <property type="project" value="InterPro"/>
</dbReference>
<keyword evidence="8 13" id="KW-0175">Coiled coil</keyword>
<dbReference type="Gene3D" id="1.10.8.1220">
    <property type="match status" value="1"/>
</dbReference>
<evidence type="ECO:0000256" key="1">
    <source>
        <dbReference type="ARBA" id="ARBA00004430"/>
    </source>
</evidence>
<keyword evidence="11" id="KW-0206">Cytoskeleton</keyword>
<evidence type="ECO:0000256" key="5">
    <source>
        <dbReference type="ARBA" id="ARBA00022741"/>
    </source>
</evidence>
<evidence type="ECO:0000256" key="4">
    <source>
        <dbReference type="ARBA" id="ARBA00022701"/>
    </source>
</evidence>
<protein>
    <submittedName>
        <fullName evidence="18">Dynein heavy chain 7, axonemal</fullName>
    </submittedName>
</protein>
<dbReference type="GO" id="GO:0030286">
    <property type="term" value="C:dynein complex"/>
    <property type="evidence" value="ECO:0007669"/>
    <property type="project" value="UniProtKB-KW"/>
</dbReference>
<feature type="domain" description="Dynein heavy chain region D6 P-loop" evidence="14">
    <location>
        <begin position="826"/>
        <end position="940"/>
    </location>
</feature>
<dbReference type="GO" id="GO:0007018">
    <property type="term" value="P:microtubule-based movement"/>
    <property type="evidence" value="ECO:0007669"/>
    <property type="project" value="InterPro"/>
</dbReference>
<dbReference type="GO" id="GO:0005524">
    <property type="term" value="F:ATP binding"/>
    <property type="evidence" value="ECO:0007669"/>
    <property type="project" value="UniProtKB-KW"/>
</dbReference>
<evidence type="ECO:0000259" key="14">
    <source>
        <dbReference type="Pfam" id="PF03028"/>
    </source>
</evidence>
<evidence type="ECO:0000256" key="12">
    <source>
        <dbReference type="ARBA" id="ARBA00023273"/>
    </source>
</evidence>
<organism evidence="18 19">
    <name type="scientific">Halocaridina rubra</name>
    <name type="common">Hawaiian red shrimp</name>
    <dbReference type="NCBI Taxonomy" id="373956"/>
    <lineage>
        <taxon>Eukaryota</taxon>
        <taxon>Metazoa</taxon>
        <taxon>Ecdysozoa</taxon>
        <taxon>Arthropoda</taxon>
        <taxon>Crustacea</taxon>
        <taxon>Multicrustacea</taxon>
        <taxon>Malacostraca</taxon>
        <taxon>Eumalacostraca</taxon>
        <taxon>Eucarida</taxon>
        <taxon>Decapoda</taxon>
        <taxon>Pleocyemata</taxon>
        <taxon>Caridea</taxon>
        <taxon>Atyoidea</taxon>
        <taxon>Atyidae</taxon>
        <taxon>Halocaridina</taxon>
    </lineage>
</organism>
<keyword evidence="7" id="KW-0243">Dynein</keyword>
<dbReference type="Pfam" id="PF12777">
    <property type="entry name" value="MT"/>
    <property type="match status" value="1"/>
</dbReference>
<dbReference type="InterPro" id="IPR004273">
    <property type="entry name" value="Dynein_heavy_D6_P-loop"/>
</dbReference>
<evidence type="ECO:0000256" key="2">
    <source>
        <dbReference type="ARBA" id="ARBA00008887"/>
    </source>
</evidence>
<dbReference type="EMBL" id="JAXCGZ010009444">
    <property type="protein sequence ID" value="KAK7077274.1"/>
    <property type="molecule type" value="Genomic_DNA"/>
</dbReference>
<dbReference type="FunFam" id="1.20.920.20:FF:000001">
    <property type="entry name" value="dynein heavy chain 2, axonemal"/>
    <property type="match status" value="1"/>
</dbReference>
<comment type="similarity">
    <text evidence="2">Belongs to the dynein heavy chain family.</text>
</comment>
<dbReference type="Gene3D" id="3.40.50.300">
    <property type="entry name" value="P-loop containing nucleotide triphosphate hydrolases"/>
    <property type="match status" value="2"/>
</dbReference>
<accession>A0AAN9A7Q1</accession>
<dbReference type="GO" id="GO:0005930">
    <property type="term" value="C:axoneme"/>
    <property type="evidence" value="ECO:0007669"/>
    <property type="project" value="UniProtKB-SubCell"/>
</dbReference>
<dbReference type="GO" id="GO:0005874">
    <property type="term" value="C:microtubule"/>
    <property type="evidence" value="ECO:0007669"/>
    <property type="project" value="UniProtKB-KW"/>
</dbReference>
<feature type="coiled-coil region" evidence="13">
    <location>
        <begin position="191"/>
        <end position="239"/>
    </location>
</feature>
<dbReference type="FunFam" id="3.40.50.300:FF:000362">
    <property type="entry name" value="Dynein, axonemal, heavy chain 6"/>
    <property type="match status" value="1"/>
</dbReference>
<keyword evidence="9" id="KW-0969">Cilium</keyword>
<dbReference type="Proteomes" id="UP001381693">
    <property type="component" value="Unassembled WGS sequence"/>
</dbReference>
<dbReference type="Pfam" id="PF03028">
    <property type="entry name" value="Dynein_heavy"/>
    <property type="match status" value="1"/>
</dbReference>
<evidence type="ECO:0000256" key="6">
    <source>
        <dbReference type="ARBA" id="ARBA00022840"/>
    </source>
</evidence>
<keyword evidence="19" id="KW-1185">Reference proteome</keyword>
<evidence type="ECO:0000256" key="8">
    <source>
        <dbReference type="ARBA" id="ARBA00023054"/>
    </source>
</evidence>
<dbReference type="GO" id="GO:0051959">
    <property type="term" value="F:dynein light intermediate chain binding"/>
    <property type="evidence" value="ECO:0007669"/>
    <property type="project" value="InterPro"/>
</dbReference>
<dbReference type="InterPro" id="IPR026983">
    <property type="entry name" value="DHC"/>
</dbReference>
<evidence type="ECO:0000256" key="7">
    <source>
        <dbReference type="ARBA" id="ARBA00023017"/>
    </source>
</evidence>
<keyword evidence="6" id="KW-0067">ATP-binding</keyword>
<evidence type="ECO:0000259" key="16">
    <source>
        <dbReference type="Pfam" id="PF12781"/>
    </source>
</evidence>
<evidence type="ECO:0000256" key="13">
    <source>
        <dbReference type="SAM" id="Coils"/>
    </source>
</evidence>
<evidence type="ECO:0000259" key="17">
    <source>
        <dbReference type="Pfam" id="PF18198"/>
    </source>
</evidence>
<dbReference type="FunFam" id="3.40.50.300:FF:000223">
    <property type="entry name" value="Dynein heavy chain 3, axonemal"/>
    <property type="match status" value="1"/>
</dbReference>
<evidence type="ECO:0000256" key="10">
    <source>
        <dbReference type="ARBA" id="ARBA00023175"/>
    </source>
</evidence>
<dbReference type="Gene3D" id="1.20.920.20">
    <property type="match status" value="1"/>
</dbReference>
<evidence type="ECO:0000313" key="19">
    <source>
        <dbReference type="Proteomes" id="UP001381693"/>
    </source>
</evidence>
<keyword evidence="12" id="KW-0966">Cell projection</keyword>
<dbReference type="Pfam" id="PF18198">
    <property type="entry name" value="AAA_lid_11"/>
    <property type="match status" value="1"/>
</dbReference>
<evidence type="ECO:0000259" key="15">
    <source>
        <dbReference type="Pfam" id="PF12777"/>
    </source>
</evidence>
<feature type="domain" description="Dynein heavy chain ATP-binding dynein motor region" evidence="16">
    <location>
        <begin position="335"/>
        <end position="551"/>
    </location>
</feature>
<keyword evidence="10" id="KW-0505">Motor protein</keyword>
<dbReference type="Gene3D" id="6.10.140.1060">
    <property type="match status" value="1"/>
</dbReference>
<keyword evidence="4" id="KW-0493">Microtubule</keyword>
<dbReference type="PANTHER" id="PTHR22878">
    <property type="entry name" value="DYNEIN HEAVY CHAIN 6, AXONEMAL-LIKE-RELATED"/>
    <property type="match status" value="1"/>
</dbReference>
<dbReference type="PANTHER" id="PTHR22878:SF70">
    <property type="entry name" value="DYNEIN HEAVY CHAIN 2, AXONEMAL"/>
    <property type="match status" value="1"/>
</dbReference>
<evidence type="ECO:0000313" key="18">
    <source>
        <dbReference type="EMBL" id="KAK7077274.1"/>
    </source>
</evidence>
<dbReference type="GO" id="GO:0045505">
    <property type="term" value="F:dynein intermediate chain binding"/>
    <property type="evidence" value="ECO:0007669"/>
    <property type="project" value="InterPro"/>
</dbReference>
<dbReference type="InterPro" id="IPR041658">
    <property type="entry name" value="AAA_lid_11"/>
</dbReference>
<dbReference type="InterPro" id="IPR035706">
    <property type="entry name" value="AAA_9"/>
</dbReference>
<dbReference type="AlphaFoldDB" id="A0AAN9A7Q1"/>
<gene>
    <name evidence="18" type="primary">DNAH7_3</name>
    <name evidence="18" type="ORF">SK128_009740</name>
</gene>
<name>A0AAN9A7Q1_HALRR</name>
<dbReference type="InterPro" id="IPR027417">
    <property type="entry name" value="P-loop_NTPase"/>
</dbReference>
<keyword evidence="5" id="KW-0547">Nucleotide-binding</keyword>
<dbReference type="InterPro" id="IPR042219">
    <property type="entry name" value="AAA_lid_11_sf"/>
</dbReference>
<feature type="domain" description="Dynein heavy chain coiled coil stalk" evidence="15">
    <location>
        <begin position="15"/>
        <end position="305"/>
    </location>
</feature>
<evidence type="ECO:0000256" key="11">
    <source>
        <dbReference type="ARBA" id="ARBA00023212"/>
    </source>
</evidence>
<dbReference type="Pfam" id="PF12781">
    <property type="entry name" value="AAA_9"/>
    <property type="match status" value="1"/>
</dbReference>
<dbReference type="Gene3D" id="1.10.8.720">
    <property type="entry name" value="Region D6 of dynein motor"/>
    <property type="match status" value="1"/>
</dbReference>
<dbReference type="FunFam" id="1.10.8.1220:FF:000001">
    <property type="entry name" value="Dynein axonemal heavy chain 5"/>
    <property type="match status" value="1"/>
</dbReference>
<evidence type="ECO:0000256" key="3">
    <source>
        <dbReference type="ARBA" id="ARBA00022490"/>
    </source>
</evidence>
<evidence type="ECO:0000256" key="9">
    <source>
        <dbReference type="ARBA" id="ARBA00023069"/>
    </source>
</evidence>
<feature type="domain" description="Dynein heavy chain AAA lid" evidence="17">
    <location>
        <begin position="975"/>
        <end position="1025"/>
    </location>
</feature>
<proteinExistence type="inferred from homology"/>
<keyword evidence="3" id="KW-0963">Cytoplasm</keyword>
<comment type="subcellular location">
    <subcellularLocation>
        <location evidence="1">Cytoplasm</location>
        <location evidence="1">Cytoskeleton</location>
        <location evidence="1">Cilium axoneme</location>
    </subcellularLocation>
</comment>
<sequence length="1030" mass="116554">MAVVEKRRGEVAEVERVVRQDEEVANEAAEAANVIRKECEAELNLALPLLEDATEALNTIKQDDIVFIKAMKNPPAGVKLVMEAVCVLLGEKPDRVPDPQGTGKMVEEYWSVSKRLLGDIKFKENLLNFDKENISQKAIQTIRSKYRDNNEFKPEKIKVASKAAESLCKWVLAMERYEEVDRKVAPKREALQRADQQYQGLMGELRKKQEALRGVQEELAGLQAELDTVKKEKLELEQTVELCSIKKDRAEQLLAALGGEKTRWTDNAHHLAQVYIYLTGDMLLAAGDIAYLGAFTPEYRAEQTARWLQECRDREVPCSGEFELASALGDPLTIRDWTLNGLPTDPFSIDNGVIISNTTRWPLLIDPQGQANKWIRNMEKDNALQVVKLSDPDFIRTLENCVQFGQPVLLENVGEELDPILEPLLLKQTFKQSGSTCIKLGDATIEYSADFRMYLTTKLSNPNYVPEVSVKVTLVNFALTGAGLEDQLLALVVAHEKPELEEERVTLMLQTAQNKKNLKELEDRILSTLSSSKGSILEDETAINILSDANRLVKETQEKQTIAEETEKKINATRLGYRPVAVTASILFFTLRDLACLDPMYQYSLTWFVNLFSNSIDNSEKASELADRLNALRSHFTLSLYHNVCTGLFEKDKLVFSFLMCVNLQRSENNVDDSEWLFLLTGGVALAADPKPNPASEWLPETSWQQVQWLTCLGSLKVDFKFFVRKILWILLTKNNPRVRKHLVEEFPDHLSEWRTVFESENPEKETLPCSPETPLTRMQMLCVLRCLRPDKVVAAIQDYVADLLGKAYIEAPPFDLGRTYVDSNCCLPLIFLLTPGADPTNLLLKFAEDQGMGGDRLQSVSLGQGQGPVARKLIEEGMRIGTWVLLQNCHLAKSFMPQLEKLCEDLNPETTHADFRLWLTSYPAAHFPVSVLQSSIKMVTEPPKGLRANLKRLYLADPLSEPDFLLGPGSSERFRRLVYSLCFFHAVVQERRLFGPLGWNVPYSFSDTDLRISAKQLRNLLSSYEFFET</sequence>
<reference evidence="18 19" key="1">
    <citation type="submission" date="2023-11" db="EMBL/GenBank/DDBJ databases">
        <title>Halocaridina rubra genome assembly.</title>
        <authorList>
            <person name="Smith C."/>
        </authorList>
    </citation>
    <scope>NUCLEOTIDE SEQUENCE [LARGE SCALE GENOMIC DNA]</scope>
    <source>
        <strain evidence="18">EP-1</strain>
        <tissue evidence="18">Whole</tissue>
    </source>
</reference>